<name>A0A4S4KA88_9AGAM</name>
<keyword evidence="2" id="KW-1185">Reference proteome</keyword>
<protein>
    <submittedName>
        <fullName evidence="1">Uncharacterized protein</fullName>
    </submittedName>
</protein>
<accession>A0A4S4KA88</accession>
<evidence type="ECO:0000313" key="1">
    <source>
        <dbReference type="EMBL" id="THG93129.1"/>
    </source>
</evidence>
<organism evidence="1 2">
    <name type="scientific">Phellinidium pouzarii</name>
    <dbReference type="NCBI Taxonomy" id="167371"/>
    <lineage>
        <taxon>Eukaryota</taxon>
        <taxon>Fungi</taxon>
        <taxon>Dikarya</taxon>
        <taxon>Basidiomycota</taxon>
        <taxon>Agaricomycotina</taxon>
        <taxon>Agaricomycetes</taxon>
        <taxon>Hymenochaetales</taxon>
        <taxon>Hymenochaetaceae</taxon>
        <taxon>Phellinidium</taxon>
    </lineage>
</organism>
<dbReference type="AlphaFoldDB" id="A0A4S4KA88"/>
<gene>
    <name evidence="1" type="ORF">EW145_g8461</name>
</gene>
<sequence>MGRGRGVRSGSRPRRAICRLPAGSGRELVVKGGVGGAADAHVDAAGGGGGGWRERGGRPGCGGHAELGAVAVAVAVAVGGVGGERIYCDCAAGGARGGVSRRSTLKGVK</sequence>
<evidence type="ECO:0000313" key="2">
    <source>
        <dbReference type="Proteomes" id="UP000308199"/>
    </source>
</evidence>
<comment type="caution">
    <text evidence="1">The sequence shown here is derived from an EMBL/GenBank/DDBJ whole genome shotgun (WGS) entry which is preliminary data.</text>
</comment>
<reference evidence="1 2" key="1">
    <citation type="submission" date="2019-02" db="EMBL/GenBank/DDBJ databases">
        <title>Genome sequencing of the rare red list fungi Phellinidium pouzarii.</title>
        <authorList>
            <person name="Buettner E."/>
            <person name="Kellner H."/>
        </authorList>
    </citation>
    <scope>NUCLEOTIDE SEQUENCE [LARGE SCALE GENOMIC DNA]</scope>
    <source>
        <strain evidence="1 2">DSM 108285</strain>
    </source>
</reference>
<proteinExistence type="predicted"/>
<dbReference type="EMBL" id="SGPK01001389">
    <property type="protein sequence ID" value="THG93129.1"/>
    <property type="molecule type" value="Genomic_DNA"/>
</dbReference>
<dbReference type="Proteomes" id="UP000308199">
    <property type="component" value="Unassembled WGS sequence"/>
</dbReference>